<evidence type="ECO:0000313" key="2">
    <source>
        <dbReference type="Proteomes" id="UP001156641"/>
    </source>
</evidence>
<proteinExistence type="predicted"/>
<dbReference type="RefSeq" id="WP_284258225.1">
    <property type="nucleotide sequence ID" value="NZ_BSOS01000067.1"/>
</dbReference>
<sequence length="167" mass="17717">MSVLIRRLLQRGRRASVAVEFALVTSFFLLPLALGASDFVIIITAQAQLNTALQALYYFAWTNPLTADNQTQLQEIITAINSASVYQVTLPATLSSGAANGSLTYACVTPGTTPTYAAATGPGQCSSTQIQQTYVTYKLTTSLSLPIKLPGIASPLTLTTKGKIEVQ</sequence>
<evidence type="ECO:0000313" key="1">
    <source>
        <dbReference type="EMBL" id="GLR67489.1"/>
    </source>
</evidence>
<organism evidence="1 2">
    <name type="scientific">Acidocella aquatica</name>
    <dbReference type="NCBI Taxonomy" id="1922313"/>
    <lineage>
        <taxon>Bacteria</taxon>
        <taxon>Pseudomonadati</taxon>
        <taxon>Pseudomonadota</taxon>
        <taxon>Alphaproteobacteria</taxon>
        <taxon>Acetobacterales</taxon>
        <taxon>Acidocellaceae</taxon>
        <taxon>Acidocella</taxon>
    </lineage>
</organism>
<dbReference type="Proteomes" id="UP001156641">
    <property type="component" value="Unassembled WGS sequence"/>
</dbReference>
<comment type="caution">
    <text evidence="1">The sequence shown here is derived from an EMBL/GenBank/DDBJ whole genome shotgun (WGS) entry which is preliminary data.</text>
</comment>
<reference evidence="2" key="1">
    <citation type="journal article" date="2019" name="Int. J. Syst. Evol. Microbiol.">
        <title>The Global Catalogue of Microorganisms (GCM) 10K type strain sequencing project: providing services to taxonomists for standard genome sequencing and annotation.</title>
        <authorList>
            <consortium name="The Broad Institute Genomics Platform"/>
            <consortium name="The Broad Institute Genome Sequencing Center for Infectious Disease"/>
            <person name="Wu L."/>
            <person name="Ma J."/>
        </authorList>
    </citation>
    <scope>NUCLEOTIDE SEQUENCE [LARGE SCALE GENOMIC DNA]</scope>
    <source>
        <strain evidence="2">NBRC 112502</strain>
    </source>
</reference>
<gene>
    <name evidence="1" type="ORF">GCM10010909_21700</name>
</gene>
<accession>A0ABQ6A5P0</accession>
<protein>
    <recommendedName>
        <fullName evidence="3">Pilus assembly protein</fullName>
    </recommendedName>
</protein>
<dbReference type="EMBL" id="BSOS01000067">
    <property type="protein sequence ID" value="GLR67489.1"/>
    <property type="molecule type" value="Genomic_DNA"/>
</dbReference>
<evidence type="ECO:0008006" key="3">
    <source>
        <dbReference type="Google" id="ProtNLM"/>
    </source>
</evidence>
<name>A0ABQ6A5P0_9PROT</name>
<keyword evidence="2" id="KW-1185">Reference proteome</keyword>